<keyword evidence="3" id="KW-0547">Nucleotide-binding</keyword>
<evidence type="ECO:0000313" key="15">
    <source>
        <dbReference type="EMBL" id="MCZ0963950.1"/>
    </source>
</evidence>
<evidence type="ECO:0000256" key="12">
    <source>
        <dbReference type="ARBA" id="ARBA00041377"/>
    </source>
</evidence>
<proteinExistence type="inferred from homology"/>
<keyword evidence="4 15" id="KW-0418">Kinase</keyword>
<comment type="catalytic activity">
    <reaction evidence="7">
        <text>3-dehydro-L-erythronate + ATP = 3-dehydro-4-O-phospho-L-erythronate + ADP + H(+)</text>
        <dbReference type="Rhea" id="RHEA:52552"/>
        <dbReference type="ChEBI" id="CHEBI:15378"/>
        <dbReference type="ChEBI" id="CHEBI:30616"/>
        <dbReference type="ChEBI" id="CHEBI:136592"/>
        <dbReference type="ChEBI" id="CHEBI:136670"/>
        <dbReference type="ChEBI" id="CHEBI:456216"/>
        <dbReference type="EC" id="2.7.1.217"/>
    </reaction>
</comment>
<evidence type="ECO:0000256" key="9">
    <source>
        <dbReference type="ARBA" id="ARBA00037335"/>
    </source>
</evidence>
<keyword evidence="2" id="KW-0808">Transferase</keyword>
<gene>
    <name evidence="15" type="ORF">OU682_20365</name>
</gene>
<dbReference type="EMBL" id="JAPTYD010000058">
    <property type="protein sequence ID" value="MCZ0963950.1"/>
    <property type="molecule type" value="Genomic_DNA"/>
</dbReference>
<evidence type="ECO:0000256" key="10">
    <source>
        <dbReference type="ARBA" id="ARBA00039095"/>
    </source>
</evidence>
<dbReference type="InterPro" id="IPR010737">
    <property type="entry name" value="4-carb_acid_sugar_kinase_N"/>
</dbReference>
<comment type="similarity">
    <text evidence="1">Belongs to the four-carbon acid sugar kinase family.</text>
</comment>
<feature type="domain" description="Four-carbon acid sugar kinase nucleotide binding" evidence="14">
    <location>
        <begin position="255"/>
        <end position="411"/>
    </location>
</feature>
<evidence type="ECO:0000256" key="8">
    <source>
        <dbReference type="ARBA" id="ARBA00036346"/>
    </source>
</evidence>
<evidence type="ECO:0000256" key="2">
    <source>
        <dbReference type="ARBA" id="ARBA00022679"/>
    </source>
</evidence>
<dbReference type="Proteomes" id="UP001149822">
    <property type="component" value="Unassembled WGS sequence"/>
</dbReference>
<dbReference type="Pfam" id="PF07005">
    <property type="entry name" value="SBD_N"/>
    <property type="match status" value="1"/>
</dbReference>
<dbReference type="InterPro" id="IPR037051">
    <property type="entry name" value="4-carb_acid_sugar_kinase_N_sf"/>
</dbReference>
<evidence type="ECO:0000259" key="13">
    <source>
        <dbReference type="Pfam" id="PF07005"/>
    </source>
</evidence>
<dbReference type="GO" id="GO:0016301">
    <property type="term" value="F:kinase activity"/>
    <property type="evidence" value="ECO:0007669"/>
    <property type="project" value="UniProtKB-KW"/>
</dbReference>
<evidence type="ECO:0000256" key="5">
    <source>
        <dbReference type="ARBA" id="ARBA00022840"/>
    </source>
</evidence>
<reference evidence="15" key="1">
    <citation type="submission" date="2022-12" db="EMBL/GenBank/DDBJ databases">
        <title>Paracoccus sp. EF6 isolated from a lake water.</title>
        <authorList>
            <person name="Liu H."/>
        </authorList>
    </citation>
    <scope>NUCLEOTIDE SEQUENCE</scope>
    <source>
        <strain evidence="15">EF6</strain>
    </source>
</reference>
<accession>A0ABT4JB67</accession>
<keyword evidence="5" id="KW-0067">ATP-binding</keyword>
<evidence type="ECO:0000313" key="16">
    <source>
        <dbReference type="Proteomes" id="UP001149822"/>
    </source>
</evidence>
<evidence type="ECO:0000256" key="7">
    <source>
        <dbReference type="ARBA" id="ARBA00035898"/>
    </source>
</evidence>
<organism evidence="15 16">
    <name type="scientific">Paracoccus benzoatiresistens</name>
    <dbReference type="NCBI Taxonomy" id="2997341"/>
    <lineage>
        <taxon>Bacteria</taxon>
        <taxon>Pseudomonadati</taxon>
        <taxon>Pseudomonadota</taxon>
        <taxon>Alphaproteobacteria</taxon>
        <taxon>Rhodobacterales</taxon>
        <taxon>Paracoccaceae</taxon>
        <taxon>Paracoccus</taxon>
    </lineage>
</organism>
<keyword evidence="6" id="KW-0119">Carbohydrate metabolism</keyword>
<evidence type="ECO:0000259" key="14">
    <source>
        <dbReference type="Pfam" id="PF17042"/>
    </source>
</evidence>
<dbReference type="NCBIfam" id="NF043035">
    <property type="entry name" value="OxoTetrKin"/>
    <property type="match status" value="1"/>
</dbReference>
<evidence type="ECO:0000256" key="11">
    <source>
        <dbReference type="ARBA" id="ARBA00039461"/>
    </source>
</evidence>
<feature type="domain" description="Four-carbon acid sugar kinase N-terminal" evidence="13">
    <location>
        <begin position="3"/>
        <end position="228"/>
    </location>
</feature>
<keyword evidence="16" id="KW-1185">Reference proteome</keyword>
<sequence>MLLGAIADDFTGATDLANTLVQNGMRVTQIIGVPDENTDIGQAEAVVIALKSRTAPVAQAVQQTVQALDWLLAQGAAQILFKYCSTFDSTAEGNIGPVADALRTRLGTDFAFVCPAFPANGRTIYQGHLFVGDRLLFESSMRDHPLTPMRDADLVRMMNAQSDGRAGLIPLSDVAAGPSAIAARVAQLKADGICYGVVDAVSNEDLRVIGIAAAGHKLITGGSGVAIGLPDNLRREGLICPASLPEPPEAPGRAAVLAGSCSAATRRQIAHVAQDWPTRKLDVDSIANGDPVTAETVEWALSQPADMPILIFGSADPEEVRATQERYGKLQAGLMMEETLGEIAVALRDEGFGRLVVAGGETSGAVVSALGITALRIGPEIAPGVPWTQALAPSGPALALKSGNFGQDDFFRRAFAAMLS</sequence>
<comment type="catalytic activity">
    <reaction evidence="8">
        <text>3-dehydro-D-erythronate + ATP = 3-dehydro-4-O-phospho-D-erythronate + ADP + H(+)</text>
        <dbReference type="Rhea" id="RHEA:52556"/>
        <dbReference type="ChEBI" id="CHEBI:15378"/>
        <dbReference type="ChEBI" id="CHEBI:30616"/>
        <dbReference type="ChEBI" id="CHEBI:57958"/>
        <dbReference type="ChEBI" id="CHEBI:136593"/>
        <dbReference type="ChEBI" id="CHEBI:456216"/>
        <dbReference type="EC" id="2.7.1.217"/>
    </reaction>
</comment>
<dbReference type="Gene3D" id="3.40.50.10840">
    <property type="entry name" value="Putative sugar-binding, N-terminal domain"/>
    <property type="match status" value="1"/>
</dbReference>
<evidence type="ECO:0000256" key="4">
    <source>
        <dbReference type="ARBA" id="ARBA00022777"/>
    </source>
</evidence>
<comment type="function">
    <text evidence="9">Catalyzes the ATP-dependent phosphorylation of 3-oxo-tetronate to 3-oxo-tetronate 4-phosphate.</text>
</comment>
<evidence type="ECO:0000256" key="6">
    <source>
        <dbReference type="ARBA" id="ARBA00023277"/>
    </source>
</evidence>
<dbReference type="InterPro" id="IPR031475">
    <property type="entry name" value="NBD_C"/>
</dbReference>
<evidence type="ECO:0000256" key="3">
    <source>
        <dbReference type="ARBA" id="ARBA00022741"/>
    </source>
</evidence>
<dbReference type="Gene3D" id="3.40.980.20">
    <property type="entry name" value="Four-carbon acid sugar kinase, nucleotide binding domain"/>
    <property type="match status" value="1"/>
</dbReference>
<comment type="caution">
    <text evidence="15">The sequence shown here is derived from an EMBL/GenBank/DDBJ whole genome shotgun (WGS) entry which is preliminary data.</text>
</comment>
<dbReference type="InterPro" id="IPR050007">
    <property type="entry name" value="OtnK"/>
</dbReference>
<protein>
    <recommendedName>
        <fullName evidence="11">3-oxo-tetronate kinase</fullName>
        <ecNumber evidence="10">2.7.1.217</ecNumber>
    </recommendedName>
    <alternativeName>
        <fullName evidence="12">3-dehydrotetronate 4-kinase</fullName>
    </alternativeName>
</protein>
<evidence type="ECO:0000256" key="1">
    <source>
        <dbReference type="ARBA" id="ARBA00005715"/>
    </source>
</evidence>
<dbReference type="EC" id="2.7.1.217" evidence="10"/>
<name>A0ABT4JB67_9RHOB</name>
<dbReference type="Pfam" id="PF17042">
    <property type="entry name" value="NBD_C"/>
    <property type="match status" value="1"/>
</dbReference>
<dbReference type="SUPFAM" id="SSF142764">
    <property type="entry name" value="YgbK-like"/>
    <property type="match status" value="1"/>
</dbReference>
<dbReference type="InterPro" id="IPR042213">
    <property type="entry name" value="NBD_C_sf"/>
</dbReference>